<evidence type="ECO:0000256" key="1">
    <source>
        <dbReference type="PIRSR" id="PIRSR005902-1"/>
    </source>
</evidence>
<sequence>MQRYIDAHCHLQKFSNLTDVIQRAKGLGICGFVCNSTSSADWNKVIELGKSYSNIYPCIGIHPWCVDKTSYGDILRMHELLKSDSRIMVGEIGLDKLHPDMKTQEDIFIKQLILAAEFNRSVHIHCVGAWDRLLHILKGLREKVPHLMVLHGFAGSVEISRSLLREYNVFFSFSPVINNWKSRLNVIKEMPLDRVLVESDDANPDVILEVVKKISEVLGLSVAQVADAIYDNSQRFLKDGQAA</sequence>
<dbReference type="PANTHER" id="PTHR47176">
    <property type="entry name" value="OSJNBA0020J04.13 PROTEIN"/>
    <property type="match status" value="1"/>
</dbReference>
<dbReference type="Proteomes" id="UP000824142">
    <property type="component" value="Unassembled WGS sequence"/>
</dbReference>
<dbReference type="CDD" id="cd01310">
    <property type="entry name" value="TatD_DNAse"/>
    <property type="match status" value="1"/>
</dbReference>
<feature type="binding site" evidence="1">
    <location>
        <position position="10"/>
    </location>
    <ligand>
        <name>a divalent metal cation</name>
        <dbReference type="ChEBI" id="CHEBI:60240"/>
        <label>1</label>
    </ligand>
</feature>
<dbReference type="SUPFAM" id="SSF51556">
    <property type="entry name" value="Metallo-dependent hydrolases"/>
    <property type="match status" value="1"/>
</dbReference>
<dbReference type="InterPro" id="IPR001130">
    <property type="entry name" value="TatD-like"/>
</dbReference>
<evidence type="ECO:0000313" key="2">
    <source>
        <dbReference type="EMBL" id="HIU65197.1"/>
    </source>
</evidence>
<keyword evidence="1" id="KW-0479">Metal-binding</keyword>
<organism evidence="2 3">
    <name type="scientific">Candidatus Enterousia avicola</name>
    <dbReference type="NCBI Taxonomy" id="2840787"/>
    <lineage>
        <taxon>Bacteria</taxon>
        <taxon>Pseudomonadati</taxon>
        <taxon>Pseudomonadota</taxon>
        <taxon>Alphaproteobacteria</taxon>
        <taxon>Candidatus Enterousia</taxon>
    </lineage>
</organism>
<comment type="caution">
    <text evidence="2">The sequence shown here is derived from an EMBL/GenBank/DDBJ whole genome shotgun (WGS) entry which is preliminary data.</text>
</comment>
<feature type="binding site" evidence="1">
    <location>
        <position position="91"/>
    </location>
    <ligand>
        <name>a divalent metal cation</name>
        <dbReference type="ChEBI" id="CHEBI:60240"/>
        <label>1</label>
    </ligand>
</feature>
<keyword evidence="2" id="KW-0378">Hydrolase</keyword>
<dbReference type="Pfam" id="PF01026">
    <property type="entry name" value="TatD_DNase"/>
    <property type="match status" value="1"/>
</dbReference>
<feature type="binding site" evidence="1">
    <location>
        <position position="125"/>
    </location>
    <ligand>
        <name>a divalent metal cation</name>
        <dbReference type="ChEBI" id="CHEBI:60240"/>
        <label>2</label>
    </ligand>
</feature>
<name>A0A9D1SMN5_9PROT</name>
<reference evidence="2" key="2">
    <citation type="journal article" date="2021" name="PeerJ">
        <title>Extensive microbial diversity within the chicken gut microbiome revealed by metagenomics and culture.</title>
        <authorList>
            <person name="Gilroy R."/>
            <person name="Ravi A."/>
            <person name="Getino M."/>
            <person name="Pursley I."/>
            <person name="Horton D.L."/>
            <person name="Alikhan N.F."/>
            <person name="Baker D."/>
            <person name="Gharbi K."/>
            <person name="Hall N."/>
            <person name="Watson M."/>
            <person name="Adriaenssens E.M."/>
            <person name="Foster-Nyarko E."/>
            <person name="Jarju S."/>
            <person name="Secka A."/>
            <person name="Antonio M."/>
            <person name="Oren A."/>
            <person name="Chaudhuri R.R."/>
            <person name="La Ragione R."/>
            <person name="Hildebrand F."/>
            <person name="Pallen M.J."/>
        </authorList>
    </citation>
    <scope>NUCLEOTIDE SEQUENCE</scope>
    <source>
        <strain evidence="2">CHK136-897</strain>
    </source>
</reference>
<dbReference type="InterPro" id="IPR032466">
    <property type="entry name" value="Metal_Hydrolase"/>
</dbReference>
<reference evidence="2" key="1">
    <citation type="submission" date="2020-10" db="EMBL/GenBank/DDBJ databases">
        <authorList>
            <person name="Gilroy R."/>
        </authorList>
    </citation>
    <scope>NUCLEOTIDE SEQUENCE</scope>
    <source>
        <strain evidence="2">CHK136-897</strain>
    </source>
</reference>
<dbReference type="GO" id="GO:0046872">
    <property type="term" value="F:metal ion binding"/>
    <property type="evidence" value="ECO:0007669"/>
    <property type="project" value="UniProtKB-KW"/>
</dbReference>
<dbReference type="EMBL" id="DVNO01000006">
    <property type="protein sequence ID" value="HIU65197.1"/>
    <property type="molecule type" value="Genomic_DNA"/>
</dbReference>
<gene>
    <name evidence="2" type="ORF">IAC63_00965</name>
</gene>
<proteinExistence type="predicted"/>
<dbReference type="Gene3D" id="3.20.20.140">
    <property type="entry name" value="Metal-dependent hydrolases"/>
    <property type="match status" value="1"/>
</dbReference>
<accession>A0A9D1SMN5</accession>
<feature type="binding site" evidence="1">
    <location>
        <position position="151"/>
    </location>
    <ligand>
        <name>a divalent metal cation</name>
        <dbReference type="ChEBI" id="CHEBI:60240"/>
        <label>2</label>
    </ligand>
</feature>
<feature type="binding site" evidence="1">
    <location>
        <position position="200"/>
    </location>
    <ligand>
        <name>a divalent metal cation</name>
        <dbReference type="ChEBI" id="CHEBI:60240"/>
        <label>1</label>
    </ligand>
</feature>
<dbReference type="AlphaFoldDB" id="A0A9D1SMN5"/>
<evidence type="ECO:0000313" key="3">
    <source>
        <dbReference type="Proteomes" id="UP000824142"/>
    </source>
</evidence>
<protein>
    <submittedName>
        <fullName evidence="2">TatD family hydrolase</fullName>
    </submittedName>
</protein>
<dbReference type="PIRSF" id="PIRSF005902">
    <property type="entry name" value="DNase_TatD"/>
    <property type="match status" value="1"/>
</dbReference>
<feature type="binding site" evidence="1">
    <location>
        <position position="8"/>
    </location>
    <ligand>
        <name>a divalent metal cation</name>
        <dbReference type="ChEBI" id="CHEBI:60240"/>
        <label>1</label>
    </ligand>
</feature>
<dbReference type="PANTHER" id="PTHR47176:SF1">
    <property type="entry name" value="OS04G0577500 PROTEIN"/>
    <property type="match status" value="1"/>
</dbReference>
<dbReference type="GO" id="GO:0016788">
    <property type="term" value="F:hydrolase activity, acting on ester bonds"/>
    <property type="evidence" value="ECO:0007669"/>
    <property type="project" value="InterPro"/>
</dbReference>